<evidence type="ECO:0000256" key="5">
    <source>
        <dbReference type="ARBA" id="ARBA00023134"/>
    </source>
</evidence>
<dbReference type="EC" id="3.6.5.4" evidence="9"/>
<keyword evidence="7 9" id="KW-0675">Receptor</keyword>
<evidence type="ECO:0000256" key="3">
    <source>
        <dbReference type="ARBA" id="ARBA00022741"/>
    </source>
</evidence>
<keyword evidence="4 9" id="KW-0378">Hydrolase</keyword>
<dbReference type="GO" id="GO:0003924">
    <property type="term" value="F:GTPase activity"/>
    <property type="evidence" value="ECO:0007669"/>
    <property type="project" value="UniProtKB-UniRule"/>
</dbReference>
<dbReference type="InterPro" id="IPR042101">
    <property type="entry name" value="SRP54_N_sf"/>
</dbReference>
<dbReference type="GO" id="GO:0005737">
    <property type="term" value="C:cytoplasm"/>
    <property type="evidence" value="ECO:0007669"/>
    <property type="project" value="UniProtKB-SubCell"/>
</dbReference>
<evidence type="ECO:0000313" key="11">
    <source>
        <dbReference type="EMBL" id="QCT03256.1"/>
    </source>
</evidence>
<dbReference type="Pfam" id="PF02881">
    <property type="entry name" value="SRP54_N"/>
    <property type="match status" value="1"/>
</dbReference>
<dbReference type="InterPro" id="IPR036225">
    <property type="entry name" value="SRP/SRP_N"/>
</dbReference>
<comment type="subunit">
    <text evidence="9">Part of the signal recognition particle protein translocation system, which is composed of SRP and FtsY.</text>
</comment>
<sequence length="331" mass="36429">MSFFKKLKESISSKTESVTKQFRDGLEKTRKGLVEKVSDLVIRRKKIDEEFYEELEEILIGADVGVSTVMELMDELRAEVKKRRIEDAADLQPVLSEKLMGLLRGDDNNELRMNPDGITVILFVGVNGVGKTTTIGKLAHRFKQEGKRVVLAAGDTFRAGAIEQLEVWGQRVGVEVIKQQAGSDPAAVMYDAVQAAKQRKADVLLCDTAGRLQNKSNLMDELNKIFRVIQREIPSAPHEVLMVLDATTGQNALSQAKLFGEKSGVTGLVLTKLDGTAKGGIVVAIRQELNLPVKLVGLGEKADDLQTFDSEQFVHALFAGLIKEEAQDEPI</sequence>
<dbReference type="InterPro" id="IPR003593">
    <property type="entry name" value="AAA+_ATPase"/>
</dbReference>
<evidence type="ECO:0000313" key="12">
    <source>
        <dbReference type="Proteomes" id="UP000300879"/>
    </source>
</evidence>
<evidence type="ECO:0000256" key="2">
    <source>
        <dbReference type="ARBA" id="ARBA00022490"/>
    </source>
</evidence>
<keyword evidence="1 9" id="KW-1003">Cell membrane</keyword>
<dbReference type="PANTHER" id="PTHR43134">
    <property type="entry name" value="SIGNAL RECOGNITION PARTICLE RECEPTOR SUBUNIT ALPHA"/>
    <property type="match status" value="1"/>
</dbReference>
<dbReference type="SMART" id="SM00963">
    <property type="entry name" value="SRP54_N"/>
    <property type="match status" value="1"/>
</dbReference>
<dbReference type="FunFam" id="3.40.50.300:FF:000053">
    <property type="entry name" value="Signal recognition particle receptor FtsY"/>
    <property type="match status" value="1"/>
</dbReference>
<dbReference type="RefSeq" id="WP_138226156.1">
    <property type="nucleotide sequence ID" value="NZ_CP040396.1"/>
</dbReference>
<dbReference type="Pfam" id="PF00448">
    <property type="entry name" value="SRP54"/>
    <property type="match status" value="1"/>
</dbReference>
<organism evidence="11 12">
    <name type="scientific">Paenibacillus algicola</name>
    <dbReference type="NCBI Taxonomy" id="2565926"/>
    <lineage>
        <taxon>Bacteria</taxon>
        <taxon>Bacillati</taxon>
        <taxon>Bacillota</taxon>
        <taxon>Bacilli</taxon>
        <taxon>Bacillales</taxon>
        <taxon>Paenibacillaceae</taxon>
        <taxon>Paenibacillus</taxon>
    </lineage>
</organism>
<dbReference type="InterPro" id="IPR027417">
    <property type="entry name" value="P-loop_NTPase"/>
</dbReference>
<comment type="function">
    <text evidence="9">Involved in targeting and insertion of nascent membrane proteins into the cytoplasmic membrane. Acts as a receptor for the complex formed by the signal recognition particle (SRP) and the ribosome-nascent chain (RNC).</text>
</comment>
<keyword evidence="5 9" id="KW-0342">GTP-binding</keyword>
<dbReference type="GO" id="GO:0005886">
    <property type="term" value="C:plasma membrane"/>
    <property type="evidence" value="ECO:0007669"/>
    <property type="project" value="UniProtKB-SubCell"/>
</dbReference>
<comment type="similarity">
    <text evidence="9">Belongs to the GTP-binding SRP family. FtsY subfamily.</text>
</comment>
<keyword evidence="2 9" id="KW-0963">Cytoplasm</keyword>
<accession>A0A4P8XKM6</accession>
<comment type="catalytic activity">
    <reaction evidence="8 9">
        <text>GTP + H2O = GDP + phosphate + H(+)</text>
        <dbReference type="Rhea" id="RHEA:19669"/>
        <dbReference type="ChEBI" id="CHEBI:15377"/>
        <dbReference type="ChEBI" id="CHEBI:15378"/>
        <dbReference type="ChEBI" id="CHEBI:37565"/>
        <dbReference type="ChEBI" id="CHEBI:43474"/>
        <dbReference type="ChEBI" id="CHEBI:58189"/>
        <dbReference type="EC" id="3.6.5.4"/>
    </reaction>
</comment>
<dbReference type="AlphaFoldDB" id="A0A4P8XKM6"/>
<dbReference type="NCBIfam" id="TIGR00064">
    <property type="entry name" value="ftsY"/>
    <property type="match status" value="1"/>
</dbReference>
<dbReference type="GO" id="GO:0005047">
    <property type="term" value="F:signal recognition particle binding"/>
    <property type="evidence" value="ECO:0007669"/>
    <property type="project" value="TreeGrafter"/>
</dbReference>
<dbReference type="EMBL" id="CP040396">
    <property type="protein sequence ID" value="QCT03256.1"/>
    <property type="molecule type" value="Genomic_DNA"/>
</dbReference>
<dbReference type="KEGG" id="palo:E6C60_2544"/>
<dbReference type="CDD" id="cd17874">
    <property type="entry name" value="FtsY"/>
    <property type="match status" value="1"/>
</dbReference>
<comment type="subcellular location">
    <subcellularLocation>
        <location evidence="9">Cell membrane</location>
        <topology evidence="9">Peripheral membrane protein</topology>
        <orientation evidence="9">Cytoplasmic side</orientation>
    </subcellularLocation>
    <subcellularLocation>
        <location evidence="9">Cytoplasm</location>
    </subcellularLocation>
</comment>
<dbReference type="SUPFAM" id="SSF47364">
    <property type="entry name" value="Domain of the SRP/SRP receptor G-proteins"/>
    <property type="match status" value="1"/>
</dbReference>
<evidence type="ECO:0000256" key="7">
    <source>
        <dbReference type="ARBA" id="ARBA00023170"/>
    </source>
</evidence>
<evidence type="ECO:0000256" key="4">
    <source>
        <dbReference type="ARBA" id="ARBA00022801"/>
    </source>
</evidence>
<dbReference type="Proteomes" id="UP000300879">
    <property type="component" value="Chromosome"/>
</dbReference>
<evidence type="ECO:0000259" key="10">
    <source>
        <dbReference type="PROSITE" id="PS00300"/>
    </source>
</evidence>
<dbReference type="SMART" id="SM00382">
    <property type="entry name" value="AAA"/>
    <property type="match status" value="1"/>
</dbReference>
<keyword evidence="6 9" id="KW-0472">Membrane</keyword>
<gene>
    <name evidence="9" type="primary">ftsY</name>
    <name evidence="11" type="ORF">E6C60_2544</name>
</gene>
<evidence type="ECO:0000256" key="9">
    <source>
        <dbReference type="HAMAP-Rule" id="MF_00920"/>
    </source>
</evidence>
<dbReference type="SMART" id="SM00962">
    <property type="entry name" value="SRP54"/>
    <property type="match status" value="1"/>
</dbReference>
<dbReference type="HAMAP" id="MF_00920">
    <property type="entry name" value="FtsY"/>
    <property type="match status" value="1"/>
</dbReference>
<keyword evidence="3 9" id="KW-0547">Nucleotide-binding</keyword>
<dbReference type="Gene3D" id="1.20.120.140">
    <property type="entry name" value="Signal recognition particle SRP54, nucleotide-binding domain"/>
    <property type="match status" value="1"/>
</dbReference>
<feature type="binding site" evidence="9">
    <location>
        <begin position="271"/>
        <end position="274"/>
    </location>
    <ligand>
        <name>GTP</name>
        <dbReference type="ChEBI" id="CHEBI:37565"/>
    </ligand>
</feature>
<feature type="binding site" evidence="9">
    <location>
        <begin position="125"/>
        <end position="132"/>
    </location>
    <ligand>
        <name>GTP</name>
        <dbReference type="ChEBI" id="CHEBI:37565"/>
    </ligand>
</feature>
<dbReference type="GO" id="GO:0005525">
    <property type="term" value="F:GTP binding"/>
    <property type="evidence" value="ECO:0007669"/>
    <property type="project" value="UniProtKB-UniRule"/>
</dbReference>
<feature type="domain" description="SRP54-type proteins GTP-binding" evidence="10">
    <location>
        <begin position="292"/>
        <end position="305"/>
    </location>
</feature>
<evidence type="ECO:0000256" key="8">
    <source>
        <dbReference type="ARBA" id="ARBA00048027"/>
    </source>
</evidence>
<dbReference type="InterPro" id="IPR004390">
    <property type="entry name" value="SR_rcpt_FtsY"/>
</dbReference>
<evidence type="ECO:0000256" key="6">
    <source>
        <dbReference type="ARBA" id="ARBA00023136"/>
    </source>
</evidence>
<dbReference type="FunFam" id="1.20.120.140:FF:000002">
    <property type="entry name" value="Signal recognition particle receptor FtsY"/>
    <property type="match status" value="1"/>
</dbReference>
<dbReference type="PANTHER" id="PTHR43134:SF1">
    <property type="entry name" value="SIGNAL RECOGNITION PARTICLE RECEPTOR SUBUNIT ALPHA"/>
    <property type="match status" value="1"/>
</dbReference>
<dbReference type="SUPFAM" id="SSF52540">
    <property type="entry name" value="P-loop containing nucleoside triphosphate hydrolases"/>
    <property type="match status" value="1"/>
</dbReference>
<dbReference type="InterPro" id="IPR000897">
    <property type="entry name" value="SRP54_GTPase_dom"/>
</dbReference>
<protein>
    <recommendedName>
        <fullName evidence="9">Signal recognition particle receptor FtsY</fullName>
        <shortName evidence="9">SRP receptor</shortName>
        <ecNumber evidence="9">3.6.5.4</ecNumber>
    </recommendedName>
</protein>
<dbReference type="GO" id="GO:0006614">
    <property type="term" value="P:SRP-dependent cotranslational protein targeting to membrane"/>
    <property type="evidence" value="ECO:0007669"/>
    <property type="project" value="InterPro"/>
</dbReference>
<dbReference type="OrthoDB" id="9804720at2"/>
<dbReference type="Gene3D" id="3.40.50.300">
    <property type="entry name" value="P-loop containing nucleotide triphosphate hydrolases"/>
    <property type="match status" value="1"/>
</dbReference>
<keyword evidence="12" id="KW-1185">Reference proteome</keyword>
<reference evidence="11 12" key="1">
    <citation type="submission" date="2019-05" db="EMBL/GenBank/DDBJ databases">
        <authorList>
            <person name="Chen C."/>
        </authorList>
    </citation>
    <scope>NUCLEOTIDE SEQUENCE [LARGE SCALE GENOMIC DNA]</scope>
    <source>
        <strain evidence="11 12">HB172198</strain>
    </source>
</reference>
<dbReference type="PROSITE" id="PS00300">
    <property type="entry name" value="SRP54"/>
    <property type="match status" value="1"/>
</dbReference>
<name>A0A4P8XKM6_9BACL</name>
<feature type="binding site" evidence="9">
    <location>
        <begin position="207"/>
        <end position="211"/>
    </location>
    <ligand>
        <name>GTP</name>
        <dbReference type="ChEBI" id="CHEBI:37565"/>
    </ligand>
</feature>
<evidence type="ECO:0000256" key="1">
    <source>
        <dbReference type="ARBA" id="ARBA00022475"/>
    </source>
</evidence>
<dbReference type="InterPro" id="IPR013822">
    <property type="entry name" value="Signal_recog_particl_SRP54_hlx"/>
</dbReference>
<proteinExistence type="inferred from homology"/>